<evidence type="ECO:0000259" key="4">
    <source>
        <dbReference type="Pfam" id="PF00327"/>
    </source>
</evidence>
<dbReference type="InterPro" id="IPR012988">
    <property type="entry name" value="Ribosomal_uL30_N_euk"/>
</dbReference>
<gene>
    <name evidence="7" type="primary">LOC108668148</name>
</gene>
<evidence type="ECO:0000259" key="5">
    <source>
        <dbReference type="Pfam" id="PF08079"/>
    </source>
</evidence>
<dbReference type="SUPFAM" id="SSF55129">
    <property type="entry name" value="Ribosomal protein L30p/L7e"/>
    <property type="match status" value="1"/>
</dbReference>
<dbReference type="PROSITE" id="PS00634">
    <property type="entry name" value="RIBOSOMAL_L30"/>
    <property type="match status" value="1"/>
</dbReference>
<evidence type="ECO:0000256" key="3">
    <source>
        <dbReference type="ARBA" id="ARBA00023274"/>
    </source>
</evidence>
<dbReference type="PANTHER" id="PTHR11524">
    <property type="entry name" value="60S RIBOSOMAL PROTEIN L7"/>
    <property type="match status" value="1"/>
</dbReference>
<dbReference type="Gene3D" id="1.10.15.30">
    <property type="match status" value="1"/>
</dbReference>
<dbReference type="CDD" id="cd01657">
    <property type="entry name" value="Ribosomal_L7_archeal_euk"/>
    <property type="match status" value="1"/>
</dbReference>
<dbReference type="InterPro" id="IPR035808">
    <property type="entry name" value="Ribosomal_uL30_euk_arc"/>
</dbReference>
<dbReference type="FunFam" id="3.30.1390.20:FF:000003">
    <property type="entry name" value="60S ribosomal protein L7"/>
    <property type="match status" value="1"/>
</dbReference>
<dbReference type="RefSeq" id="XP_018010794.1">
    <property type="nucleotide sequence ID" value="XM_018155305.2"/>
</dbReference>
<dbReference type="Gene3D" id="3.30.1390.20">
    <property type="entry name" value="Ribosomal protein L30, ferredoxin-like fold domain"/>
    <property type="match status" value="1"/>
</dbReference>
<keyword evidence="3" id="KW-0687">Ribonucleoprotein</keyword>
<feature type="domain" description="Large ribosomal subunit protein uL30-like ferredoxin-like fold" evidence="4">
    <location>
        <begin position="87"/>
        <end position="137"/>
    </location>
</feature>
<evidence type="ECO:0000313" key="6">
    <source>
        <dbReference type="Proteomes" id="UP000694843"/>
    </source>
</evidence>
<keyword evidence="6" id="KW-1185">Reference proteome</keyword>
<dbReference type="InterPro" id="IPR039699">
    <property type="entry name" value="Ribosomal_uL30"/>
</dbReference>
<evidence type="ECO:0000313" key="7">
    <source>
        <dbReference type="RefSeq" id="XP_018010794.1"/>
    </source>
</evidence>
<proteinExistence type="inferred from homology"/>
<organism evidence="6 7">
    <name type="scientific">Hyalella azteca</name>
    <name type="common">Amphipod</name>
    <dbReference type="NCBI Taxonomy" id="294128"/>
    <lineage>
        <taxon>Eukaryota</taxon>
        <taxon>Metazoa</taxon>
        <taxon>Ecdysozoa</taxon>
        <taxon>Arthropoda</taxon>
        <taxon>Crustacea</taxon>
        <taxon>Multicrustacea</taxon>
        <taxon>Malacostraca</taxon>
        <taxon>Eumalacostraca</taxon>
        <taxon>Peracarida</taxon>
        <taxon>Amphipoda</taxon>
        <taxon>Senticaudata</taxon>
        <taxon>Talitrida</taxon>
        <taxon>Talitroidea</taxon>
        <taxon>Hyalellidae</taxon>
        <taxon>Hyalella</taxon>
    </lineage>
</organism>
<dbReference type="GeneID" id="108668148"/>
<name>A0A8B7NB34_HYAAZ</name>
<dbReference type="InterPro" id="IPR018038">
    <property type="entry name" value="Ribosomal_uL30_CS"/>
</dbReference>
<feature type="domain" description="Large ribosomal subunit protein uL30 N-terminal eukaryotes" evidence="5">
    <location>
        <begin position="11"/>
        <end position="82"/>
    </location>
</feature>
<dbReference type="CTD" id="6129"/>
<dbReference type="OrthoDB" id="28644at2759"/>
<comment type="similarity">
    <text evidence="1">Belongs to the universal ribosomal protein uL30 family.</text>
</comment>
<dbReference type="Proteomes" id="UP000694843">
    <property type="component" value="Unplaced"/>
</dbReference>
<dbReference type="GO" id="GO:0003723">
    <property type="term" value="F:RNA binding"/>
    <property type="evidence" value="ECO:0007669"/>
    <property type="project" value="InterPro"/>
</dbReference>
<keyword evidence="2 7" id="KW-0689">Ribosomal protein</keyword>
<dbReference type="Pfam" id="PF00327">
    <property type="entry name" value="Ribosomal_L30"/>
    <property type="match status" value="1"/>
</dbReference>
<reference evidence="7" key="1">
    <citation type="submission" date="2025-08" db="UniProtKB">
        <authorList>
            <consortium name="RefSeq"/>
        </authorList>
    </citation>
    <scope>IDENTIFICATION</scope>
    <source>
        <tissue evidence="7">Whole organism</tissue>
    </source>
</reference>
<dbReference type="GO" id="GO:0000463">
    <property type="term" value="P:maturation of LSU-rRNA from tricistronic rRNA transcript (SSU-rRNA, 5.8S rRNA, LSU-rRNA)"/>
    <property type="evidence" value="ECO:0007669"/>
    <property type="project" value="TreeGrafter"/>
</dbReference>
<dbReference type="InterPro" id="IPR005998">
    <property type="entry name" value="Ribosomal_uL30_euk"/>
</dbReference>
<dbReference type="NCBIfam" id="TIGR01310">
    <property type="entry name" value="uL30_euk"/>
    <property type="match status" value="1"/>
</dbReference>
<dbReference type="KEGG" id="hazt:108668148"/>
<dbReference type="InterPro" id="IPR036919">
    <property type="entry name" value="Ribo_uL30_ferredoxin-like_sf"/>
</dbReference>
<dbReference type="OMA" id="SYYVDAQ"/>
<sequence length="245" mass="28679">MPPEKVTLPTVPEVLLKKRKRRVQSAFKRNAVYHKKAALTRARHAEAFKRAERYAIFYRRKAKQEVHLNRLARAEGRVRVPAEPKLAFIIRTKGINCMPPKAKKILQLFRLRQINNGVFSRINKPALNMLHRIEPYVTWGYPNLKSVRDLIYKRGFCRIKGKRVPLINNEMIERRLGKFGIVCMEDLVHEIYTVGRFFTLANSFLSTFKLNNPAGGWRRKSNHYVNGGDYGNRENQINKLLRKIV</sequence>
<dbReference type="PANTHER" id="PTHR11524:SF16">
    <property type="entry name" value="LARGE RIBOSOMAL SUBUNIT PROTEIN UL30"/>
    <property type="match status" value="1"/>
</dbReference>
<dbReference type="InterPro" id="IPR016082">
    <property type="entry name" value="Ribosomal_uL30_ferredoxin-like"/>
</dbReference>
<dbReference type="GO" id="GO:0022625">
    <property type="term" value="C:cytosolic large ribosomal subunit"/>
    <property type="evidence" value="ECO:0007669"/>
    <property type="project" value="TreeGrafter"/>
</dbReference>
<evidence type="ECO:0000256" key="1">
    <source>
        <dbReference type="ARBA" id="ARBA00007594"/>
    </source>
</evidence>
<dbReference type="GO" id="GO:0003735">
    <property type="term" value="F:structural constituent of ribosome"/>
    <property type="evidence" value="ECO:0007669"/>
    <property type="project" value="TreeGrafter"/>
</dbReference>
<evidence type="ECO:0000256" key="2">
    <source>
        <dbReference type="ARBA" id="ARBA00022980"/>
    </source>
</evidence>
<protein>
    <submittedName>
        <fullName evidence="7">60S ribosomal protein L7</fullName>
    </submittedName>
</protein>
<dbReference type="AlphaFoldDB" id="A0A8B7NB34"/>
<accession>A0A8B7NB34</accession>
<dbReference type="Pfam" id="PF08079">
    <property type="entry name" value="Ribosomal_L30_N"/>
    <property type="match status" value="1"/>
</dbReference>